<dbReference type="InterPro" id="IPR001296">
    <property type="entry name" value="Glyco_trans_1"/>
</dbReference>
<keyword evidence="2" id="KW-0808">Transferase</keyword>
<dbReference type="Pfam" id="PF00534">
    <property type="entry name" value="Glycos_transf_1"/>
    <property type="match status" value="1"/>
</dbReference>
<dbReference type="GO" id="GO:0016757">
    <property type="term" value="F:glycosyltransferase activity"/>
    <property type="evidence" value="ECO:0007669"/>
    <property type="project" value="InterPro"/>
</dbReference>
<dbReference type="RefSeq" id="WP_087322526.1">
    <property type="nucleotide sequence ID" value="NZ_JABFCE010000015.1"/>
</dbReference>
<reference evidence="2 5" key="2">
    <citation type="journal article" date="2019" name="Nat. Med.">
        <title>A library of human gut bacterial isolates paired with longitudinal multiomics data enables mechanistic microbiome research.</title>
        <authorList>
            <person name="Poyet M."/>
            <person name="Groussin M."/>
            <person name="Gibbons S.M."/>
            <person name="Avila-Pacheco J."/>
            <person name="Jiang X."/>
            <person name="Kearney S.M."/>
            <person name="Perrotta A.R."/>
            <person name="Berdy B."/>
            <person name="Zhao S."/>
            <person name="Lieberman T.D."/>
            <person name="Swanson P.K."/>
            <person name="Smith M."/>
            <person name="Roesemann S."/>
            <person name="Alexander J.E."/>
            <person name="Rich S.A."/>
            <person name="Livny J."/>
            <person name="Vlamakis H."/>
            <person name="Clish C."/>
            <person name="Bullock K."/>
            <person name="Deik A."/>
            <person name="Scott J."/>
            <person name="Pierce K.A."/>
            <person name="Xavier R.J."/>
            <person name="Alm E.J."/>
        </authorList>
    </citation>
    <scope>NUCLEOTIDE SEQUENCE [LARGE SCALE GENOMIC DNA]</scope>
    <source>
        <strain evidence="2 5">BIOML-A16</strain>
    </source>
</reference>
<evidence type="ECO:0000313" key="2">
    <source>
        <dbReference type="EMBL" id="KAB6340175.1"/>
    </source>
</evidence>
<dbReference type="Proteomes" id="UP000285503">
    <property type="component" value="Unassembled WGS sequence"/>
</dbReference>
<dbReference type="PANTHER" id="PTHR45947">
    <property type="entry name" value="SULFOQUINOVOSYL TRANSFERASE SQD2"/>
    <property type="match status" value="1"/>
</dbReference>
<accession>A0A1Y4VE29</accession>
<dbReference type="PANTHER" id="PTHR45947:SF14">
    <property type="entry name" value="SLL1723 PROTEIN"/>
    <property type="match status" value="1"/>
</dbReference>
<protein>
    <submittedName>
        <fullName evidence="2">Glycosyltransferase family 4 protein</fullName>
    </submittedName>
</protein>
<sequence length="384" mass="44439">MKSLLFITNFYPDPQHGGIERVTNILAESFAEQGIICRCIYLYSCEVNLKWDYLPCQLISAQYDKQVYIEYIQRYNIDIIINQSNLYYSPFLREVCNVTGAKLITCLHNSTECKAQHYREAVKGALGMKKILISIGYPLFAFQSSRKLRKQHRKSYDVSDLTVLLSQSLIKSYAEVLGLGNNHHKMTFINNPLSFQYKMEESELQQKQKLALVVARLYEPQKKLSLLFKIWKQVENEGNDWQLVIVGDGPDRALYEEQVKLYGLKKVSFEGRQTSFEYYRKSSIFCMSSTWEGFPMTLLESLQMGVVPIAMNTFPAIQDILNDGENGYVVEWGDIFSFARHLMELLGNEDMLRSMQQKALVSSERFAIGNITQKWINIFNTLSK</sequence>
<comment type="caution">
    <text evidence="2">The sequence shown here is derived from an EMBL/GenBank/DDBJ whole genome shotgun (WGS) entry which is preliminary data.</text>
</comment>
<evidence type="ECO:0000313" key="3">
    <source>
        <dbReference type="EMBL" id="RHK19255.1"/>
    </source>
</evidence>
<dbReference type="InterPro" id="IPR050194">
    <property type="entry name" value="Glycosyltransferase_grp1"/>
</dbReference>
<evidence type="ECO:0000259" key="1">
    <source>
        <dbReference type="Pfam" id="PF00534"/>
    </source>
</evidence>
<dbReference type="Gene3D" id="3.40.50.2000">
    <property type="entry name" value="Glycogen Phosphorylase B"/>
    <property type="match status" value="2"/>
</dbReference>
<reference evidence="3 4" key="1">
    <citation type="submission" date="2018-08" db="EMBL/GenBank/DDBJ databases">
        <title>A genome reference for cultivated species of the human gut microbiota.</title>
        <authorList>
            <person name="Zou Y."/>
            <person name="Xue W."/>
            <person name="Luo G."/>
        </authorList>
    </citation>
    <scope>NUCLEOTIDE SEQUENCE [LARGE SCALE GENOMIC DNA]</scope>
    <source>
        <strain evidence="3 4">AF46-11NS</strain>
    </source>
</reference>
<name>A0A1Y4VE29_9BACE</name>
<dbReference type="SUPFAM" id="SSF53756">
    <property type="entry name" value="UDP-Glycosyltransferase/glycogen phosphorylase"/>
    <property type="match status" value="1"/>
</dbReference>
<dbReference type="EMBL" id="QRNE01000189">
    <property type="protein sequence ID" value="RHK19255.1"/>
    <property type="molecule type" value="Genomic_DNA"/>
</dbReference>
<feature type="domain" description="Glycosyl transferase family 1" evidence="1">
    <location>
        <begin position="199"/>
        <end position="359"/>
    </location>
</feature>
<dbReference type="EMBL" id="WDCP01000012">
    <property type="protein sequence ID" value="KAB6340175.1"/>
    <property type="molecule type" value="Genomic_DNA"/>
</dbReference>
<dbReference type="AlphaFoldDB" id="A0A1Y4VE29"/>
<evidence type="ECO:0000313" key="5">
    <source>
        <dbReference type="Proteomes" id="UP000438288"/>
    </source>
</evidence>
<evidence type="ECO:0000313" key="4">
    <source>
        <dbReference type="Proteomes" id="UP000285503"/>
    </source>
</evidence>
<organism evidence="2 5">
    <name type="scientific">Bacteroides xylanisolvens</name>
    <dbReference type="NCBI Taxonomy" id="371601"/>
    <lineage>
        <taxon>Bacteria</taxon>
        <taxon>Pseudomonadati</taxon>
        <taxon>Bacteroidota</taxon>
        <taxon>Bacteroidia</taxon>
        <taxon>Bacteroidales</taxon>
        <taxon>Bacteroidaceae</taxon>
        <taxon>Bacteroides</taxon>
    </lineage>
</organism>
<proteinExistence type="predicted"/>
<gene>
    <name evidence="3" type="ORF">DW075_22005</name>
    <name evidence="2" type="ORF">GAZ43_08260</name>
</gene>
<dbReference type="Proteomes" id="UP000438288">
    <property type="component" value="Unassembled WGS sequence"/>
</dbReference>